<feature type="transmembrane region" description="Helical" evidence="9">
    <location>
        <begin position="1350"/>
        <end position="1371"/>
    </location>
</feature>
<accession>A0A915PNA4</accession>
<feature type="transmembrane region" description="Helical" evidence="9">
    <location>
        <begin position="1045"/>
        <end position="1067"/>
    </location>
</feature>
<evidence type="ECO:0000256" key="1">
    <source>
        <dbReference type="ARBA" id="ARBA00004141"/>
    </source>
</evidence>
<keyword evidence="3" id="KW-0646">Protease inhibitor</keyword>
<keyword evidence="5 9" id="KW-0472">Membrane</keyword>
<keyword evidence="2 9" id="KW-0812">Transmembrane</keyword>
<organism evidence="12 13">
    <name type="scientific">Setaria digitata</name>
    <dbReference type="NCBI Taxonomy" id="48799"/>
    <lineage>
        <taxon>Eukaryota</taxon>
        <taxon>Metazoa</taxon>
        <taxon>Ecdysozoa</taxon>
        <taxon>Nematoda</taxon>
        <taxon>Chromadorea</taxon>
        <taxon>Rhabditida</taxon>
        <taxon>Spirurina</taxon>
        <taxon>Spiruromorpha</taxon>
        <taxon>Filarioidea</taxon>
        <taxon>Setariidae</taxon>
        <taxon>Setaria</taxon>
    </lineage>
</organism>
<keyword evidence="4 9" id="KW-1133">Transmembrane helix</keyword>
<keyword evidence="12" id="KW-1185">Reference proteome</keyword>
<feature type="transmembrane region" description="Helical" evidence="9">
    <location>
        <begin position="1231"/>
        <end position="1251"/>
    </location>
</feature>
<evidence type="ECO:0000256" key="9">
    <source>
        <dbReference type="SAM" id="Phobius"/>
    </source>
</evidence>
<dbReference type="SUPFAM" id="SSF49329">
    <property type="entry name" value="Cu,Zn superoxide dismutase-like"/>
    <property type="match status" value="1"/>
</dbReference>
<dbReference type="GO" id="GO:0016020">
    <property type="term" value="C:membrane"/>
    <property type="evidence" value="ECO:0007669"/>
    <property type="project" value="UniProtKB-SubCell"/>
</dbReference>
<evidence type="ECO:0000256" key="4">
    <source>
        <dbReference type="ARBA" id="ARBA00022989"/>
    </source>
</evidence>
<dbReference type="InterPro" id="IPR036084">
    <property type="entry name" value="Ser_inhib-like_sf"/>
</dbReference>
<feature type="transmembrane region" description="Helical" evidence="9">
    <location>
        <begin position="1142"/>
        <end position="1162"/>
    </location>
</feature>
<dbReference type="GO" id="GO:0046872">
    <property type="term" value="F:metal ion binding"/>
    <property type="evidence" value="ECO:0007669"/>
    <property type="project" value="InterPro"/>
</dbReference>
<evidence type="ECO:0000256" key="10">
    <source>
        <dbReference type="SAM" id="SignalP"/>
    </source>
</evidence>
<name>A0A915PNA4_9BILA</name>
<feature type="signal peptide" evidence="10">
    <location>
        <begin position="1"/>
        <end position="24"/>
    </location>
</feature>
<evidence type="ECO:0000313" key="13">
    <source>
        <dbReference type="WBParaSite" id="sdigi.contig27.g2128.t1"/>
    </source>
</evidence>
<evidence type="ECO:0000256" key="2">
    <source>
        <dbReference type="ARBA" id="ARBA00022692"/>
    </source>
</evidence>
<evidence type="ECO:0000256" key="5">
    <source>
        <dbReference type="ARBA" id="ARBA00023136"/>
    </source>
</evidence>
<dbReference type="SUPFAM" id="SSF57567">
    <property type="entry name" value="Serine protease inhibitors"/>
    <property type="match status" value="1"/>
</dbReference>
<evidence type="ECO:0000313" key="12">
    <source>
        <dbReference type="Proteomes" id="UP000887581"/>
    </source>
</evidence>
<dbReference type="CDD" id="cd00191">
    <property type="entry name" value="TY"/>
    <property type="match status" value="1"/>
</dbReference>
<dbReference type="PROSITE" id="PS51162">
    <property type="entry name" value="THYROGLOBULIN_1_2"/>
    <property type="match status" value="1"/>
</dbReference>
<feature type="transmembrane region" description="Helical" evidence="9">
    <location>
        <begin position="1073"/>
        <end position="1100"/>
    </location>
</feature>
<dbReference type="InterPro" id="IPR036857">
    <property type="entry name" value="Thyroglobulin_1_sf"/>
</dbReference>
<dbReference type="SUPFAM" id="SSF57610">
    <property type="entry name" value="Thyroglobulin type-1 domain"/>
    <property type="match status" value="1"/>
</dbReference>
<dbReference type="Gene3D" id="2.60.40.200">
    <property type="entry name" value="Superoxide dismutase, copper/zinc binding domain"/>
    <property type="match status" value="1"/>
</dbReference>
<feature type="region of interest" description="Disordered" evidence="8">
    <location>
        <begin position="1393"/>
        <end position="1416"/>
    </location>
</feature>
<feature type="transmembrane region" description="Helical" evidence="9">
    <location>
        <begin position="1011"/>
        <end position="1033"/>
    </location>
</feature>
<reference evidence="13" key="1">
    <citation type="submission" date="2022-11" db="UniProtKB">
        <authorList>
            <consortium name="WormBaseParasite"/>
        </authorList>
    </citation>
    <scope>IDENTIFICATION</scope>
</reference>
<dbReference type="CDD" id="cd19941">
    <property type="entry name" value="TIL"/>
    <property type="match status" value="5"/>
</dbReference>
<feature type="transmembrane region" description="Helical" evidence="9">
    <location>
        <begin position="1321"/>
        <end position="1344"/>
    </location>
</feature>
<keyword evidence="6 7" id="KW-1015">Disulfide bond</keyword>
<evidence type="ECO:0000256" key="6">
    <source>
        <dbReference type="ARBA" id="ARBA00023157"/>
    </source>
</evidence>
<dbReference type="InterPro" id="IPR036259">
    <property type="entry name" value="MFS_trans_sf"/>
</dbReference>
<dbReference type="WBParaSite" id="sdigi.contig27.g2128.t1">
    <property type="protein sequence ID" value="sdigi.contig27.g2128.t1"/>
    <property type="gene ID" value="sdigi.contig27.g2128"/>
</dbReference>
<sequence length="1416" mass="155034">MLPMKSRTATPLVLLIISVNFIRAQKFQTESSGICETQGTCINCGDNRFSHYKCLAPHDCFADEICTVQGFCCPATALGKTDPSSSNNDFGCGAKNICQVITSIFHCYGLETVFSTEFVGVSPLKYDSEKTGICPDGSPRLRQCSADSDCIFGDEICAEGKCCSVCSQRRRQVLNDLPTNNVVGVHIPQCDSTGKYYRAVQCRTGTEDCWCVSSLGRIIGSLKPKTADLNAACEALRLVMRRIVEDKRKVHENAWKGGEMRRKQENWTSAKQEGQPVFTLSKVSEPKQQSRSIHNEMRNKCLWRKHGHCPEEPAPLNSISKLCYCDGDCSDSQKCCPVSTGEWACSSNITSIPGLLFSTTTQPPSSSVSTTTKVTCTENEKFVECLDQCQPSCFSRTSIPCIPEQCKGGCHCKTGFIRERNDPHASCIPENQCPQQIPESEKRCTDPLREYLSCGPSCPISCSSQNEKCKSEGCVEGCFCKIPYILENAADPIRSRCILPVYCLSLMGDYSPANGTIQITATPSIPSSHLFAEHYMMNQQAVIQCSDPLKNFQICGSDCPAGCNSQIAGFCGTQCVAGCFCRDPYILQDAYNLNSRCLRSCANPEATCTPDDCAPGCTCREPYLLYDSTNPNSRCVLPSECGSQCNDPLKEYQACASSCPLGCNNRLPQTCSPCVSGLNWRTSRCIPLNQCLVTNTSVLSAAFNPEDISPATVKDCPATTVDLNGKFCNFDSDCPTHQRCCRSTPFPMVNSKQSRCTCTDPHAYWDSCGTLCPEYCGQPAIPVCSSTCNPGCHCAIGYVKARNHVMAPCVLQTQCLQLAKSQNLPKDIATAKMFSDGNKIVGDVKIKEITAEKIRLEGVIKGLPNGEYALIVHQAGDLSNSCANIGPAMAPDDKFNVSAIFGNVSADGSKNATVDREVHWPRNISLIGHSLVIHKLSVVEWSLRNRDVLPLACGGETKYLGDTVSKSKTLSYNSQSTLGKIEVCLQYRDHIGLDVNCTDPKISSNSDLQTIANWILLLSNVAMCSLGVFTSILIGRLGDVKSRKVAMLIPFCGLALEGVLLVVQSYFMELSVYWLVVSEALFAAFGGYMSIFSAFFAYATDSVYIYPPKCRSLIIAILEGVIGLGGTVGYLCSFLLKLWGFVGLFTAFLVIYIICLLAVLFLPSVNNRTTGIEYKKDIFGLALVKSLWQQKKIGTFIAMVSAFALSFFTFIGSTHISFYYLKFRFGWDAGLYGFVKGPTQGLATLNVLFLYPFLRTHNFTDRTLSLIGVISRAMGRLWLAVAWSTPSTFLLVFFDSFTRFAASGMRAILASIVPLENHGSMFTMFSVMEAFSNLLATIIFHTLFPMSLTFLPQLSFYILAAVMLIPITILCSLPGQLTEFNCTDQGVNHNEFDSPATTITDSRPDPPSTFKGKDEA</sequence>
<evidence type="ECO:0000256" key="3">
    <source>
        <dbReference type="ARBA" id="ARBA00022900"/>
    </source>
</evidence>
<protein>
    <submittedName>
        <fullName evidence="13">Thyroglobulin type-1 domain-containing protein</fullName>
    </submittedName>
</protein>
<feature type="disulfide bond" evidence="7">
    <location>
        <begin position="202"/>
        <end position="209"/>
    </location>
</feature>
<dbReference type="GO" id="GO:0006801">
    <property type="term" value="P:superoxide metabolic process"/>
    <property type="evidence" value="ECO:0007669"/>
    <property type="project" value="InterPro"/>
</dbReference>
<keyword evidence="3" id="KW-0722">Serine protease inhibitor</keyword>
<feature type="transmembrane region" description="Helical" evidence="9">
    <location>
        <begin position="1193"/>
        <end position="1211"/>
    </location>
</feature>
<dbReference type="GO" id="GO:0004867">
    <property type="term" value="F:serine-type endopeptidase inhibitor activity"/>
    <property type="evidence" value="ECO:0007669"/>
    <property type="project" value="UniProtKB-KW"/>
</dbReference>
<dbReference type="InterPro" id="IPR000716">
    <property type="entry name" value="Thyroglobulin_1"/>
</dbReference>
<feature type="domain" description="Thyroglobulin type-1" evidence="11">
    <location>
        <begin position="163"/>
        <end position="233"/>
    </location>
</feature>
<evidence type="ECO:0000256" key="8">
    <source>
        <dbReference type="SAM" id="MobiDB-lite"/>
    </source>
</evidence>
<evidence type="ECO:0000256" key="7">
    <source>
        <dbReference type="PROSITE-ProRule" id="PRU00500"/>
    </source>
</evidence>
<dbReference type="InterPro" id="IPR002919">
    <property type="entry name" value="TIL_dom"/>
</dbReference>
<evidence type="ECO:0000259" key="11">
    <source>
        <dbReference type="PROSITE" id="PS51162"/>
    </source>
</evidence>
<keyword evidence="10" id="KW-0732">Signal</keyword>
<dbReference type="SUPFAM" id="SSF103473">
    <property type="entry name" value="MFS general substrate transporter"/>
    <property type="match status" value="1"/>
</dbReference>
<dbReference type="Gene3D" id="2.10.25.10">
    <property type="entry name" value="Laminin"/>
    <property type="match status" value="4"/>
</dbReference>
<feature type="transmembrane region" description="Helical" evidence="9">
    <location>
        <begin position="1112"/>
        <end position="1136"/>
    </location>
</feature>
<dbReference type="Gene3D" id="1.20.1250.20">
    <property type="entry name" value="MFS general substrate transporter like domains"/>
    <property type="match status" value="1"/>
</dbReference>
<dbReference type="SMART" id="SM00211">
    <property type="entry name" value="TY"/>
    <property type="match status" value="1"/>
</dbReference>
<dbReference type="InterPro" id="IPR001424">
    <property type="entry name" value="SOD_Cu_Zn_dom"/>
</dbReference>
<dbReference type="Pfam" id="PF01826">
    <property type="entry name" value="TIL"/>
    <property type="match status" value="1"/>
</dbReference>
<comment type="subcellular location">
    <subcellularLocation>
        <location evidence="1">Membrane</location>
        <topology evidence="1">Multi-pass membrane protein</topology>
    </subcellularLocation>
</comment>
<dbReference type="Pfam" id="PF00080">
    <property type="entry name" value="Sod_Cu"/>
    <property type="match status" value="1"/>
</dbReference>
<comment type="caution">
    <text evidence="7">Lacks conserved residue(s) required for the propagation of feature annotation.</text>
</comment>
<dbReference type="PANTHER" id="PTHR23507">
    <property type="entry name" value="ZGC:174356"/>
    <property type="match status" value="1"/>
</dbReference>
<feature type="chain" id="PRO_5038010177" evidence="10">
    <location>
        <begin position="25"/>
        <end position="1416"/>
    </location>
</feature>
<dbReference type="GO" id="GO:0022857">
    <property type="term" value="F:transmembrane transporter activity"/>
    <property type="evidence" value="ECO:0007669"/>
    <property type="project" value="TreeGrafter"/>
</dbReference>
<dbReference type="PANTHER" id="PTHR23507:SF27">
    <property type="entry name" value="SOLUTE CARRIER FAMILY RELATED"/>
    <property type="match status" value="1"/>
</dbReference>
<dbReference type="InterPro" id="IPR036423">
    <property type="entry name" value="SOD-like_Cu/Zn_dom_sf"/>
</dbReference>
<dbReference type="Proteomes" id="UP000887581">
    <property type="component" value="Unplaced"/>
</dbReference>
<proteinExistence type="predicted"/>